<dbReference type="Pfam" id="PF00005">
    <property type="entry name" value="ABC_tran"/>
    <property type="match status" value="1"/>
</dbReference>
<keyword evidence="1" id="KW-0813">Transport</keyword>
<keyword evidence="2" id="KW-0547">Nucleotide-binding</keyword>
<dbReference type="Proteomes" id="UP001154322">
    <property type="component" value="Unassembled WGS sequence"/>
</dbReference>
<protein>
    <submittedName>
        <fullName evidence="5">ABC transporter ATP-binding protein</fullName>
    </submittedName>
</protein>
<evidence type="ECO:0000313" key="5">
    <source>
        <dbReference type="EMBL" id="CAH8244902.1"/>
    </source>
</evidence>
<dbReference type="InterPro" id="IPR003439">
    <property type="entry name" value="ABC_transporter-like_ATP-bd"/>
</dbReference>
<dbReference type="InterPro" id="IPR051782">
    <property type="entry name" value="ABC_Transporter_VariousFunc"/>
</dbReference>
<evidence type="ECO:0000259" key="4">
    <source>
        <dbReference type="PROSITE" id="PS50893"/>
    </source>
</evidence>
<evidence type="ECO:0000313" key="6">
    <source>
        <dbReference type="Proteomes" id="UP001154322"/>
    </source>
</evidence>
<gene>
    <name evidence="5" type="ORF">WJ0W_002133</name>
</gene>
<comment type="caution">
    <text evidence="5">The sequence shown here is derived from an EMBL/GenBank/DDBJ whole genome shotgun (WGS) entry which is preliminary data.</text>
</comment>
<keyword evidence="6" id="KW-1185">Reference proteome</keyword>
<proteinExistence type="predicted"/>
<dbReference type="PROSITE" id="PS00211">
    <property type="entry name" value="ABC_TRANSPORTER_1"/>
    <property type="match status" value="1"/>
</dbReference>
<dbReference type="SMART" id="SM00382">
    <property type="entry name" value="AAA"/>
    <property type="match status" value="1"/>
</dbReference>
<dbReference type="Gene3D" id="3.40.50.300">
    <property type="entry name" value="P-loop containing nucleotide triphosphate hydrolases"/>
    <property type="match status" value="1"/>
</dbReference>
<dbReference type="CDD" id="cd03230">
    <property type="entry name" value="ABC_DR_subfamily_A"/>
    <property type="match status" value="1"/>
</dbReference>
<dbReference type="InterPro" id="IPR003593">
    <property type="entry name" value="AAA+_ATPase"/>
</dbReference>
<evidence type="ECO:0000256" key="1">
    <source>
        <dbReference type="ARBA" id="ARBA00022448"/>
    </source>
</evidence>
<sequence length="299" mass="33680">MNTEPVIVLKDVMKRRERLQIGPLNIQIPQGCVTAIVGTNGAGKTTLMGMCMGFIKPDSGSISLFQETYRPELDTSVKARIGYVAESPNSEEDDLTAEAAAAFSAYWYERWDWKLYHHLMARYDIPPKTKLRKLSKGMRRKLDLILGICPQPDLLLLDEPSSGFDPISWRMMIDDLNSYLEEGHRSIVIATHIIEEVKRLADYVLFLHKGQVLLIIEKDALFDAWKEFWVEGEAEDYAGVPGVVKAIQERHGVRLIASQADRADAFLAENGMIPMQTAGIELDDILAYLIELNQGVRGE</sequence>
<evidence type="ECO:0000256" key="3">
    <source>
        <dbReference type="ARBA" id="ARBA00022840"/>
    </source>
</evidence>
<evidence type="ECO:0000256" key="2">
    <source>
        <dbReference type="ARBA" id="ARBA00022741"/>
    </source>
</evidence>
<dbReference type="InterPro" id="IPR027417">
    <property type="entry name" value="P-loop_NTPase"/>
</dbReference>
<dbReference type="InterPro" id="IPR017871">
    <property type="entry name" value="ABC_transporter-like_CS"/>
</dbReference>
<dbReference type="SUPFAM" id="SSF52540">
    <property type="entry name" value="P-loop containing nucleoside triphosphate hydrolases"/>
    <property type="match status" value="1"/>
</dbReference>
<feature type="domain" description="ABC transporter" evidence="4">
    <location>
        <begin position="1"/>
        <end position="234"/>
    </location>
</feature>
<dbReference type="PANTHER" id="PTHR42939:SF3">
    <property type="entry name" value="ABC TRANSPORTER ATP-BINDING COMPONENT"/>
    <property type="match status" value="1"/>
</dbReference>
<keyword evidence="3 5" id="KW-0067">ATP-binding</keyword>
<dbReference type="PROSITE" id="PS50893">
    <property type="entry name" value="ABC_TRANSPORTER_2"/>
    <property type="match status" value="1"/>
</dbReference>
<accession>A0ABN8U521</accession>
<dbReference type="PANTHER" id="PTHR42939">
    <property type="entry name" value="ABC TRANSPORTER ATP-BINDING PROTEIN ALBC-RELATED"/>
    <property type="match status" value="1"/>
</dbReference>
<dbReference type="GO" id="GO:0005524">
    <property type="term" value="F:ATP binding"/>
    <property type="evidence" value="ECO:0007669"/>
    <property type="project" value="UniProtKB-KW"/>
</dbReference>
<dbReference type="RefSeq" id="WP_213428818.1">
    <property type="nucleotide sequence ID" value="NZ_AP031286.1"/>
</dbReference>
<name>A0ABN8U521_9BACL</name>
<organism evidence="5 6">
    <name type="scientific">Paenibacillus melissococcoides</name>
    <dbReference type="NCBI Taxonomy" id="2912268"/>
    <lineage>
        <taxon>Bacteria</taxon>
        <taxon>Bacillati</taxon>
        <taxon>Bacillota</taxon>
        <taxon>Bacilli</taxon>
        <taxon>Bacillales</taxon>
        <taxon>Paenibacillaceae</taxon>
        <taxon>Paenibacillus</taxon>
    </lineage>
</organism>
<reference evidence="5" key="1">
    <citation type="submission" date="2022-06" db="EMBL/GenBank/DDBJ databases">
        <authorList>
            <person name="Dietemann V."/>
            <person name="Ory F."/>
            <person name="Dainat B."/>
            <person name="Oberhansli S."/>
        </authorList>
    </citation>
    <scope>NUCLEOTIDE SEQUENCE</scope>
    <source>
        <strain evidence="5">Ena-SAMPLE-TAB-26-04-2022-14:26:32:270-5432</strain>
    </source>
</reference>
<dbReference type="EMBL" id="CALYLO010000002">
    <property type="protein sequence ID" value="CAH8244902.1"/>
    <property type="molecule type" value="Genomic_DNA"/>
</dbReference>